<evidence type="ECO:0000313" key="1">
    <source>
        <dbReference type="EMBL" id="MBO1362083.1"/>
    </source>
</evidence>
<accession>A0ABS3M1L2</accession>
<proteinExistence type="predicted"/>
<comment type="caution">
    <text evidence="1">The sequence shown here is derived from an EMBL/GenBank/DDBJ whole genome shotgun (WGS) entry which is preliminary data.</text>
</comment>
<reference evidence="1 2" key="1">
    <citation type="submission" date="2021-03" db="EMBL/GenBank/DDBJ databases">
        <title>The complete genome sequence of Acetobacter sacchari TBRC 11175.</title>
        <authorList>
            <person name="Charoenyingcharoen P."/>
            <person name="Yukphan P."/>
        </authorList>
    </citation>
    <scope>NUCLEOTIDE SEQUENCE [LARGE SCALE GENOMIC DNA]</scope>
    <source>
        <strain evidence="1 2">TBRC 11175</strain>
    </source>
</reference>
<name>A0ABS3M1L2_9PROT</name>
<dbReference type="EMBL" id="JAFVMF010000048">
    <property type="protein sequence ID" value="MBO1362083.1"/>
    <property type="molecule type" value="Genomic_DNA"/>
</dbReference>
<dbReference type="Proteomes" id="UP000664771">
    <property type="component" value="Unassembled WGS sequence"/>
</dbReference>
<sequence length="95" mass="10747">MSVRSEEAMKDNEVRDCLYITGTPDADGDAPFFKVGKGVWIEGKPQSEWPIVDRITLQRDVHAEFCLRTRACVWVNGKLVFECPYHALTGVGYEP</sequence>
<dbReference type="RefSeq" id="WP_207884185.1">
    <property type="nucleotide sequence ID" value="NZ_JAFVMF010000048.1"/>
</dbReference>
<gene>
    <name evidence="1" type="ORF">J2D73_20100</name>
</gene>
<protein>
    <recommendedName>
        <fullName evidence="3">Rieske domain-containing protein</fullName>
    </recommendedName>
</protein>
<organism evidence="1 2">
    <name type="scientific">Acetobacter sacchari</name>
    <dbReference type="NCBI Taxonomy" id="2661687"/>
    <lineage>
        <taxon>Bacteria</taxon>
        <taxon>Pseudomonadati</taxon>
        <taxon>Pseudomonadota</taxon>
        <taxon>Alphaproteobacteria</taxon>
        <taxon>Acetobacterales</taxon>
        <taxon>Acetobacteraceae</taxon>
        <taxon>Acetobacter</taxon>
    </lineage>
</organism>
<evidence type="ECO:0000313" key="2">
    <source>
        <dbReference type="Proteomes" id="UP000664771"/>
    </source>
</evidence>
<keyword evidence="2" id="KW-1185">Reference proteome</keyword>
<evidence type="ECO:0008006" key="3">
    <source>
        <dbReference type="Google" id="ProtNLM"/>
    </source>
</evidence>